<proteinExistence type="predicted"/>
<name>A0ABM5MYS0_EMTOG</name>
<reference evidence="1 2" key="1">
    <citation type="submission" date="2011-07" db="EMBL/GenBank/DDBJ databases">
        <title>The complete genome of chromosome of Emticicia oligotrophica DSM 17448.</title>
        <authorList>
            <consortium name="US DOE Joint Genome Institute (JGI-PGF)"/>
            <person name="Lucas S."/>
            <person name="Han J."/>
            <person name="Lapidus A."/>
            <person name="Bruce D."/>
            <person name="Goodwin L."/>
            <person name="Pitluck S."/>
            <person name="Peters L."/>
            <person name="Kyrpides N."/>
            <person name="Mavromatis K."/>
            <person name="Ivanova N."/>
            <person name="Ovchinnikova G."/>
            <person name="Teshima H."/>
            <person name="Detter J.C."/>
            <person name="Tapia R."/>
            <person name="Han C."/>
            <person name="Land M."/>
            <person name="Hauser L."/>
            <person name="Markowitz V."/>
            <person name="Cheng J.-F."/>
            <person name="Hugenholtz P."/>
            <person name="Woyke T."/>
            <person name="Wu D."/>
            <person name="Tindall B."/>
            <person name="Pomrenke H."/>
            <person name="Brambilla E."/>
            <person name="Klenk H.-P."/>
            <person name="Eisen J.A."/>
        </authorList>
    </citation>
    <scope>NUCLEOTIDE SEQUENCE [LARGE SCALE GENOMIC DNA]</scope>
    <source>
        <strain evidence="1 2">DSM 17448</strain>
    </source>
</reference>
<organism evidence="1 2">
    <name type="scientific">Emticicia oligotrophica (strain DSM 17448 / CIP 109782 / MTCC 6937 / GPTSA100-15)</name>
    <dbReference type="NCBI Taxonomy" id="929562"/>
    <lineage>
        <taxon>Bacteria</taxon>
        <taxon>Pseudomonadati</taxon>
        <taxon>Bacteroidota</taxon>
        <taxon>Cytophagia</taxon>
        <taxon>Cytophagales</taxon>
        <taxon>Leadbetterellaceae</taxon>
        <taxon>Emticicia</taxon>
    </lineage>
</organism>
<evidence type="ECO:0000313" key="2">
    <source>
        <dbReference type="Proteomes" id="UP000002875"/>
    </source>
</evidence>
<accession>A0ABM5MYS0</accession>
<evidence type="ECO:0000313" key="1">
    <source>
        <dbReference type="EMBL" id="AFK02273.1"/>
    </source>
</evidence>
<dbReference type="RefSeq" id="WP_015027973.1">
    <property type="nucleotide sequence ID" value="NC_018748.1"/>
</dbReference>
<keyword evidence="2" id="KW-1185">Reference proteome</keyword>
<protein>
    <submittedName>
        <fullName evidence="1">Uncharacterized protein</fullName>
    </submittedName>
</protein>
<sequence length="64" mass="7658">MATDNEILFTITKEDLQEEAIHYLGREMDEEEYAKAKKLLEFGVGENLRHTYWGIFFELMDKKQ</sequence>
<gene>
    <name evidence="1" type="ordered locus">Emtol_1123</name>
</gene>
<dbReference type="EMBL" id="CP002961">
    <property type="protein sequence ID" value="AFK02273.1"/>
    <property type="molecule type" value="Genomic_DNA"/>
</dbReference>
<dbReference type="Proteomes" id="UP000002875">
    <property type="component" value="Chromosome"/>
</dbReference>